<dbReference type="Gene3D" id="3.40.50.300">
    <property type="entry name" value="P-loop containing nucleotide triphosphate hydrolases"/>
    <property type="match status" value="1"/>
</dbReference>
<feature type="compositionally biased region" description="Pro residues" evidence="4">
    <location>
        <begin position="191"/>
        <end position="201"/>
    </location>
</feature>
<dbReference type="PANTHER" id="PTHR35807:SF1">
    <property type="entry name" value="TRANSCRIPTIONAL REGULATOR REDD"/>
    <property type="match status" value="1"/>
</dbReference>
<reference evidence="7" key="1">
    <citation type="journal article" date="2019" name="Int. J. Syst. Evol. Microbiol.">
        <title>The Global Catalogue of Microorganisms (GCM) 10K type strain sequencing project: providing services to taxonomists for standard genome sequencing and annotation.</title>
        <authorList>
            <consortium name="The Broad Institute Genomics Platform"/>
            <consortium name="The Broad Institute Genome Sequencing Center for Infectious Disease"/>
            <person name="Wu L."/>
            <person name="Ma J."/>
        </authorList>
    </citation>
    <scope>NUCLEOTIDE SEQUENCE [LARGE SCALE GENOMIC DNA]</scope>
    <source>
        <strain evidence="7">PCU 266</strain>
    </source>
</reference>
<dbReference type="Pfam" id="PF03704">
    <property type="entry name" value="BTAD"/>
    <property type="match status" value="1"/>
</dbReference>
<dbReference type="InterPro" id="IPR051677">
    <property type="entry name" value="AfsR-DnrI-RedD_regulator"/>
</dbReference>
<sequence length="923" mass="100009">MDQDQLDLAEFQELAGRGRGELESGAPETASRSLRTALGLWRGAALADLVEKDIRWPEITALQDMRLDVMEDFFEAELECGRAGSILTEMQIAVESHPHRERLCEQLMLALYRCGRQADALSVYRAFGRRLRADLGLEPSRRLREFEHLVLVHNEALVPADAPSPALRETATIAPASAATAAPDRPAADRPVPPAAPPPGGREPSPSVIRTGGVLLLLRHAAPAPGPGAPGGTASPGAEPGVAAVLEQEASRHGVRLTPAPGHSWLAVLGGGQELFGGDALRAVRTAVAILRRAARSSSLRAAVVGPGHEARYRLPGDPALDRYWALLAGIPPGEVRVCDNIRRATEHDVPYFREDPSPVGWKVQAPAPAPAPAAADPAGRGSARHIFDRGCELDVLTDMLKLVCHRTRPDLVTILGEPGIGKSSLVSEFERRTRTDPNTAHLPVVRVAASGDGVRAALRETVLRYCGIEQPAGHTADNDGIPDERLWAGVRPAAETDDEARWMFAGLRVLLDPPGRSGTRSWRDALPFWRRFLTRSAAGRPLVLIVEDLDRADGEALEFVNTLSRTPGPLPLLLVTSARPELLRQRPGWGTDSRHAVTLTLEPLSDSAVNRFLEVLFGRHGIFFNLLTMNSEQQRLAVNFCEQLLGHIGGNPMFAVEYARMLMDSVPLGPGDPAHRPTPLPGGPGDIVSAPLLPKVFEVIAGQLRWITGEARITLRDAAVLGDASEPAAVAALGRRDTGRVARDLEQLERLGILVNRFDRPAEGCRRYAFRHRLVRHTVYTEIPEAALAVKHRRAAAWLEEHRGDRIEAIAQHRGRSAGLAGDSAGTVMDQARDYLIGASRTADTVDTLSKTARHYLAAVESHTNWFPARLDLLIHDWRELLRKTLGPGLPPAPERGELVPAGSPAYSPLLTRGEGQALSGW</sequence>
<proteinExistence type="predicted"/>
<dbReference type="SUPFAM" id="SSF48452">
    <property type="entry name" value="TPR-like"/>
    <property type="match status" value="1"/>
</dbReference>
<evidence type="ECO:0000259" key="5">
    <source>
        <dbReference type="SMART" id="SM01043"/>
    </source>
</evidence>
<organism evidence="6 7">
    <name type="scientific">Streptomyces amakusaensis</name>
    <dbReference type="NCBI Taxonomy" id="67271"/>
    <lineage>
        <taxon>Bacteria</taxon>
        <taxon>Bacillati</taxon>
        <taxon>Actinomycetota</taxon>
        <taxon>Actinomycetes</taxon>
        <taxon>Kitasatosporales</taxon>
        <taxon>Streptomycetaceae</taxon>
        <taxon>Streptomyces</taxon>
    </lineage>
</organism>
<keyword evidence="3" id="KW-0804">Transcription</keyword>
<feature type="domain" description="Bacterial transcriptional activator" evidence="5">
    <location>
        <begin position="6"/>
        <end position="151"/>
    </location>
</feature>
<dbReference type="InterPro" id="IPR041664">
    <property type="entry name" value="AAA_16"/>
</dbReference>
<feature type="region of interest" description="Disordered" evidence="4">
    <location>
        <begin position="221"/>
        <end position="240"/>
    </location>
</feature>
<evidence type="ECO:0000256" key="3">
    <source>
        <dbReference type="ARBA" id="ARBA00023163"/>
    </source>
</evidence>
<keyword evidence="7" id="KW-1185">Reference proteome</keyword>
<name>A0ABW0ASZ3_9ACTN</name>
<dbReference type="Gene3D" id="1.25.40.10">
    <property type="entry name" value="Tetratricopeptide repeat domain"/>
    <property type="match status" value="1"/>
</dbReference>
<feature type="region of interest" description="Disordered" evidence="4">
    <location>
        <begin position="176"/>
        <end position="208"/>
    </location>
</feature>
<dbReference type="SUPFAM" id="SSF52540">
    <property type="entry name" value="P-loop containing nucleoside triphosphate hydrolases"/>
    <property type="match status" value="1"/>
</dbReference>
<evidence type="ECO:0000313" key="6">
    <source>
        <dbReference type="EMBL" id="MFC5156803.1"/>
    </source>
</evidence>
<gene>
    <name evidence="6" type="ORF">ACFPRH_34320</name>
</gene>
<dbReference type="EMBL" id="JBHSKP010000043">
    <property type="protein sequence ID" value="MFC5156803.1"/>
    <property type="molecule type" value="Genomic_DNA"/>
</dbReference>
<dbReference type="PANTHER" id="PTHR35807">
    <property type="entry name" value="TRANSCRIPTIONAL REGULATOR REDD-RELATED"/>
    <property type="match status" value="1"/>
</dbReference>
<feature type="region of interest" description="Disordered" evidence="4">
    <location>
        <begin position="890"/>
        <end position="923"/>
    </location>
</feature>
<accession>A0ABW0ASZ3</accession>
<evidence type="ECO:0000313" key="7">
    <source>
        <dbReference type="Proteomes" id="UP001596160"/>
    </source>
</evidence>
<feature type="compositionally biased region" description="Low complexity" evidence="4">
    <location>
        <begin position="176"/>
        <end position="185"/>
    </location>
</feature>
<dbReference type="Proteomes" id="UP001596160">
    <property type="component" value="Unassembled WGS sequence"/>
</dbReference>
<keyword evidence="2" id="KW-0805">Transcription regulation</keyword>
<comment type="caution">
    <text evidence="6">The sequence shown here is derived from an EMBL/GenBank/DDBJ whole genome shotgun (WGS) entry which is preliminary data.</text>
</comment>
<dbReference type="InterPro" id="IPR027417">
    <property type="entry name" value="P-loop_NTPase"/>
</dbReference>
<protein>
    <submittedName>
        <fullName evidence="6">BTAD domain-containing putative transcriptional regulator</fullName>
    </submittedName>
</protein>
<dbReference type="CDD" id="cd15831">
    <property type="entry name" value="BTAD"/>
    <property type="match status" value="1"/>
</dbReference>
<evidence type="ECO:0000256" key="1">
    <source>
        <dbReference type="ARBA" id="ARBA00023012"/>
    </source>
</evidence>
<dbReference type="SMART" id="SM01043">
    <property type="entry name" value="BTAD"/>
    <property type="match status" value="1"/>
</dbReference>
<evidence type="ECO:0000256" key="2">
    <source>
        <dbReference type="ARBA" id="ARBA00023015"/>
    </source>
</evidence>
<dbReference type="InterPro" id="IPR011990">
    <property type="entry name" value="TPR-like_helical_dom_sf"/>
</dbReference>
<keyword evidence="1" id="KW-0902">Two-component regulatory system</keyword>
<evidence type="ECO:0000256" key="4">
    <source>
        <dbReference type="SAM" id="MobiDB-lite"/>
    </source>
</evidence>
<dbReference type="Pfam" id="PF13191">
    <property type="entry name" value="AAA_16"/>
    <property type="match status" value="1"/>
</dbReference>
<dbReference type="InterPro" id="IPR005158">
    <property type="entry name" value="BTAD"/>
</dbReference>
<dbReference type="RefSeq" id="WP_344486322.1">
    <property type="nucleotide sequence ID" value="NZ_BAAASB010000036.1"/>
</dbReference>